<dbReference type="Proteomes" id="UP000663838">
    <property type="component" value="Unassembled WGS sequence"/>
</dbReference>
<evidence type="ECO:0000313" key="11">
    <source>
        <dbReference type="EMBL" id="CAF4812495.1"/>
    </source>
</evidence>
<dbReference type="SMART" id="SM00517">
    <property type="entry name" value="PolyA"/>
    <property type="match status" value="1"/>
</dbReference>
<gene>
    <name evidence="3" type="ORF">FME351_LOCUS14924</name>
    <name evidence="5" type="ORF">GRG538_LOCUS23384</name>
    <name evidence="8" type="ORF">HFQ381_LOCUS23854</name>
    <name evidence="4" type="ORF">KIK155_LOCUS21222</name>
    <name evidence="6" type="ORF">LUA448_LOCUS31356</name>
    <name evidence="10" type="ORF">QYT958_LOCUS14937</name>
    <name evidence="2" type="ORF">TIS948_LOCUS9950</name>
    <name evidence="11" type="ORF">TOA249_LOCUS24071</name>
    <name evidence="9" type="ORF">TSG867_LOCUS24992</name>
    <name evidence="7" type="ORF">UJA718_LOCUS19352</name>
</gene>
<dbReference type="EMBL" id="CAJNYT010003922">
    <property type="protein sequence ID" value="CAF3615274.1"/>
    <property type="molecule type" value="Genomic_DNA"/>
</dbReference>
<dbReference type="Gene3D" id="1.10.1900.10">
    <property type="entry name" value="c-terminal domain of poly(a) binding protein"/>
    <property type="match status" value="1"/>
</dbReference>
<keyword evidence="13" id="KW-1185">Reference proteome</keyword>
<accession>A0A818NHC7</accession>
<dbReference type="OrthoDB" id="19742at2759"/>
<dbReference type="Proteomes" id="UP000663851">
    <property type="component" value="Unassembled WGS sequence"/>
</dbReference>
<evidence type="ECO:0000313" key="2">
    <source>
        <dbReference type="EMBL" id="CAF3155440.1"/>
    </source>
</evidence>
<evidence type="ECO:0000313" key="10">
    <source>
        <dbReference type="EMBL" id="CAF4652611.1"/>
    </source>
</evidence>
<dbReference type="Proteomes" id="UP000663825">
    <property type="component" value="Unassembled WGS sequence"/>
</dbReference>
<dbReference type="Proteomes" id="UP000663869">
    <property type="component" value="Unassembled WGS sequence"/>
</dbReference>
<dbReference type="EMBL" id="CAJNYD010004658">
    <property type="protein sequence ID" value="CAF3619631.1"/>
    <property type="molecule type" value="Genomic_DNA"/>
</dbReference>
<dbReference type="GO" id="GO:0000209">
    <property type="term" value="P:protein polyubiquitination"/>
    <property type="evidence" value="ECO:0007669"/>
    <property type="project" value="TreeGrafter"/>
</dbReference>
<sequence length="234" mass="26983">MATSENVNVDITTDNVDELPSYDDHVLFTYINQWENHSIAKIQLAAQQARSDLQQIFDKKIQDFTTLLSTIDEAVETNAAVNTNISTWTEELNKFRQDLSDLSAYVHLEHDKNEAPIRLIKIFHKNHHQFKKINNNTDESDIDVPGTERLTQAMLSNASPEEQKQMLGSRLFLLVQQIEPNLAAKITGMFLELDNKYIFTLIKSYKILEEKINHAMNILEASRFQQLNGKRTSY</sequence>
<evidence type="ECO:0000313" key="13">
    <source>
        <dbReference type="Proteomes" id="UP000663873"/>
    </source>
</evidence>
<dbReference type="Proteomes" id="UP000663848">
    <property type="component" value="Unassembled WGS sequence"/>
</dbReference>
<dbReference type="Proteomes" id="UP000663862">
    <property type="component" value="Unassembled WGS sequence"/>
</dbReference>
<organism evidence="4 12">
    <name type="scientific">Rotaria socialis</name>
    <dbReference type="NCBI Taxonomy" id="392032"/>
    <lineage>
        <taxon>Eukaryota</taxon>
        <taxon>Metazoa</taxon>
        <taxon>Spiralia</taxon>
        <taxon>Gnathifera</taxon>
        <taxon>Rotifera</taxon>
        <taxon>Eurotatoria</taxon>
        <taxon>Bdelloidea</taxon>
        <taxon>Philodinida</taxon>
        <taxon>Philodinidae</taxon>
        <taxon>Rotaria</taxon>
    </lineage>
</organism>
<proteinExistence type="predicted"/>
<dbReference type="EMBL" id="CAJNXB010001293">
    <property type="protein sequence ID" value="CAF3155440.1"/>
    <property type="molecule type" value="Genomic_DNA"/>
</dbReference>
<dbReference type="GO" id="GO:0005737">
    <property type="term" value="C:cytoplasm"/>
    <property type="evidence" value="ECO:0007669"/>
    <property type="project" value="TreeGrafter"/>
</dbReference>
<dbReference type="InterPro" id="IPR036053">
    <property type="entry name" value="PABP-dom"/>
</dbReference>
<dbReference type="PROSITE" id="PS51309">
    <property type="entry name" value="PABC"/>
    <property type="match status" value="1"/>
</dbReference>
<evidence type="ECO:0000313" key="3">
    <source>
        <dbReference type="EMBL" id="CAF3472352.1"/>
    </source>
</evidence>
<dbReference type="EMBL" id="CAJOBS010002401">
    <property type="protein sequence ID" value="CAF4812495.1"/>
    <property type="molecule type" value="Genomic_DNA"/>
</dbReference>
<dbReference type="GO" id="GO:0090263">
    <property type="term" value="P:positive regulation of canonical Wnt signaling pathway"/>
    <property type="evidence" value="ECO:0007669"/>
    <property type="project" value="TreeGrafter"/>
</dbReference>
<dbReference type="EMBL" id="CAJOBQ010002368">
    <property type="protein sequence ID" value="CAF4555983.1"/>
    <property type="molecule type" value="Genomic_DNA"/>
</dbReference>
<comment type="caution">
    <text evidence="4">The sequence shown here is derived from an EMBL/GenBank/DDBJ whole genome shotgun (WGS) entry which is preliminary data.</text>
</comment>
<evidence type="ECO:0000313" key="7">
    <source>
        <dbReference type="EMBL" id="CAF4404508.1"/>
    </source>
</evidence>
<evidence type="ECO:0000313" key="8">
    <source>
        <dbReference type="EMBL" id="CAF4450616.1"/>
    </source>
</evidence>
<evidence type="ECO:0000259" key="1">
    <source>
        <dbReference type="PROSITE" id="PS51309"/>
    </source>
</evidence>
<reference evidence="4" key="1">
    <citation type="submission" date="2021-02" db="EMBL/GenBank/DDBJ databases">
        <authorList>
            <person name="Nowell W R."/>
        </authorList>
    </citation>
    <scope>NUCLEOTIDE SEQUENCE</scope>
</reference>
<dbReference type="EMBL" id="CAJNYU010001829">
    <property type="protein sequence ID" value="CAF3472352.1"/>
    <property type="molecule type" value="Genomic_DNA"/>
</dbReference>
<dbReference type="GO" id="GO:0034450">
    <property type="term" value="F:ubiquitin-ubiquitin ligase activity"/>
    <property type="evidence" value="ECO:0007669"/>
    <property type="project" value="TreeGrafter"/>
</dbReference>
<dbReference type="Pfam" id="PF00658">
    <property type="entry name" value="MLLE"/>
    <property type="match status" value="1"/>
</dbReference>
<name>A0A818NHC7_9BILA</name>
<dbReference type="PANTHER" id="PTHR46276">
    <property type="entry name" value="E3 UBIQUITIN-PROTEIN LIGASE UBR5"/>
    <property type="match status" value="1"/>
</dbReference>
<evidence type="ECO:0000313" key="12">
    <source>
        <dbReference type="Proteomes" id="UP000663865"/>
    </source>
</evidence>
<evidence type="ECO:0000313" key="6">
    <source>
        <dbReference type="EMBL" id="CAF3619631.1"/>
    </source>
</evidence>
<feature type="domain" description="PABC" evidence="1">
    <location>
        <begin position="147"/>
        <end position="224"/>
    </location>
</feature>
<dbReference type="PANTHER" id="PTHR46276:SF1">
    <property type="entry name" value="E3 UBIQUITIN-PROTEIN LIGASE UBR5"/>
    <property type="match status" value="1"/>
</dbReference>
<dbReference type="EMBL" id="CAJOBR010002033">
    <property type="protein sequence ID" value="CAF4652611.1"/>
    <property type="molecule type" value="Genomic_DNA"/>
</dbReference>
<dbReference type="SUPFAM" id="SSF63570">
    <property type="entry name" value="PABC (PABP) domain"/>
    <property type="match status" value="1"/>
</dbReference>
<dbReference type="Proteomes" id="UP000663865">
    <property type="component" value="Unassembled WGS sequence"/>
</dbReference>
<dbReference type="EMBL" id="CAJOBP010003419">
    <property type="protein sequence ID" value="CAF4404508.1"/>
    <property type="molecule type" value="Genomic_DNA"/>
</dbReference>
<dbReference type="Proteomes" id="UP000663873">
    <property type="component" value="Unassembled WGS sequence"/>
</dbReference>
<dbReference type="GO" id="GO:0005634">
    <property type="term" value="C:nucleus"/>
    <property type="evidence" value="ECO:0007669"/>
    <property type="project" value="TreeGrafter"/>
</dbReference>
<protein>
    <recommendedName>
        <fullName evidence="1">PABC domain-containing protein</fullName>
    </recommendedName>
</protein>
<dbReference type="EMBL" id="CAJOBO010002431">
    <property type="protein sequence ID" value="CAF4450616.1"/>
    <property type="molecule type" value="Genomic_DNA"/>
</dbReference>
<dbReference type="GO" id="GO:0003723">
    <property type="term" value="F:RNA binding"/>
    <property type="evidence" value="ECO:0007669"/>
    <property type="project" value="InterPro"/>
</dbReference>
<dbReference type="AlphaFoldDB" id="A0A818NHC7"/>
<evidence type="ECO:0000313" key="4">
    <source>
        <dbReference type="EMBL" id="CAF3606876.1"/>
    </source>
</evidence>
<dbReference type="InterPro" id="IPR002004">
    <property type="entry name" value="PABP_HYD_C"/>
</dbReference>
<dbReference type="EMBL" id="CAJNYV010003741">
    <property type="protein sequence ID" value="CAF3606876.1"/>
    <property type="molecule type" value="Genomic_DNA"/>
</dbReference>
<evidence type="ECO:0000313" key="9">
    <source>
        <dbReference type="EMBL" id="CAF4555983.1"/>
    </source>
</evidence>
<dbReference type="Proteomes" id="UP000663872">
    <property type="component" value="Unassembled WGS sequence"/>
</dbReference>
<evidence type="ECO:0000313" key="5">
    <source>
        <dbReference type="EMBL" id="CAF3615274.1"/>
    </source>
</evidence>
<dbReference type="Proteomes" id="UP000663833">
    <property type="component" value="Unassembled WGS sequence"/>
</dbReference>